<proteinExistence type="predicted"/>
<dbReference type="AlphaFoldDB" id="A0A2U1ASG6"/>
<protein>
    <recommendedName>
        <fullName evidence="1">Mannosylglycerate hydrolase MGH1-like glycoside hydrolase domain-containing protein</fullName>
    </recommendedName>
</protein>
<gene>
    <name evidence="2" type="ORF">C8D82_12151</name>
</gene>
<dbReference type="Proteomes" id="UP000245959">
    <property type="component" value="Unassembled WGS sequence"/>
</dbReference>
<evidence type="ECO:0000259" key="1">
    <source>
        <dbReference type="Pfam" id="PF22422"/>
    </source>
</evidence>
<reference evidence="2 3" key="1">
    <citation type="submission" date="2018-04" db="EMBL/GenBank/DDBJ databases">
        <title>Genomic Encyclopedia of Type Strains, Phase IV (KMG-IV): sequencing the most valuable type-strain genomes for metagenomic binning, comparative biology and taxonomic classification.</title>
        <authorList>
            <person name="Goeker M."/>
        </authorList>
    </citation>
    <scope>NUCLEOTIDE SEQUENCE [LARGE SCALE GENOMIC DNA]</scope>
    <source>
        <strain evidence="2 3">DSM 14823</strain>
    </source>
</reference>
<organism evidence="2 3">
    <name type="scientific">Victivallis vadensis</name>
    <dbReference type="NCBI Taxonomy" id="172901"/>
    <lineage>
        <taxon>Bacteria</taxon>
        <taxon>Pseudomonadati</taxon>
        <taxon>Lentisphaerota</taxon>
        <taxon>Lentisphaeria</taxon>
        <taxon>Victivallales</taxon>
        <taxon>Victivallaceae</taxon>
        <taxon>Victivallis</taxon>
    </lineage>
</organism>
<feature type="domain" description="Mannosylglycerate hydrolase MGH1-like glycoside hydrolase" evidence="1">
    <location>
        <begin position="184"/>
        <end position="258"/>
    </location>
</feature>
<dbReference type="EMBL" id="QEKH01000021">
    <property type="protein sequence ID" value="PVY39376.1"/>
    <property type="molecule type" value="Genomic_DNA"/>
</dbReference>
<keyword evidence="3" id="KW-1185">Reference proteome</keyword>
<dbReference type="SUPFAM" id="SSF48208">
    <property type="entry name" value="Six-hairpin glycosidases"/>
    <property type="match status" value="1"/>
</dbReference>
<dbReference type="InterPro" id="IPR008928">
    <property type="entry name" value="6-hairpin_glycosidase_sf"/>
</dbReference>
<dbReference type="RefSeq" id="WP_116884731.1">
    <property type="nucleotide sequence ID" value="NZ_CABMMC010000002.1"/>
</dbReference>
<comment type="caution">
    <text evidence="2">The sequence shown here is derived from an EMBL/GenBank/DDBJ whole genome shotgun (WGS) entry which is preliminary data.</text>
</comment>
<dbReference type="GO" id="GO:0005975">
    <property type="term" value="P:carbohydrate metabolic process"/>
    <property type="evidence" value="ECO:0007669"/>
    <property type="project" value="InterPro"/>
</dbReference>
<dbReference type="Pfam" id="PF22422">
    <property type="entry name" value="MGH1-like_GH"/>
    <property type="match status" value="1"/>
</dbReference>
<dbReference type="Gene3D" id="1.50.10.10">
    <property type="match status" value="1"/>
</dbReference>
<name>A0A2U1ASG6_9BACT</name>
<evidence type="ECO:0000313" key="2">
    <source>
        <dbReference type="EMBL" id="PVY39376.1"/>
    </source>
</evidence>
<dbReference type="GeneID" id="78296025"/>
<evidence type="ECO:0000313" key="3">
    <source>
        <dbReference type="Proteomes" id="UP000245959"/>
    </source>
</evidence>
<sequence length="525" mass="59100">MKPPLIDDRITRAFYLRARRELAENFGLQCDIDLGTPFLNALFWGSLKSLADRVDPSGFCQTSFGEEGNIKCYGTSHYPRDAAEAAGVLASVGLTDLGLRILRFSLEHIPAGQYYLPHVYRRDGSSRANTVQVDTPGHLARALERCVRQGGPVPEAEPLYRQLREVCRAAWRHHYHPEFRLLDAGNYNEQGFDGSSELLLDLFTNTAMHSGLAALGRVAAAFGDENSAGEFAEQAGLLAAGIEQRLFDPERGFYRSGYSLDRRGFMPEENWIILYCRRWYEGRPEAWERAYAELLSDTAIRWDDHTLVTGETPGRRFMLLGKFFAQQLGYFAGTGREAELRDGLCFLEESVRRPFNLYPEWWFHHRPEKLSGYIRDFLADHRELWCAYAEDPAGDYTVDSGNCEQTAVFLQHMLDDILGVRFRHGRLQLRPALVHGGGCSALPVECGKALSFHYENNRLEVETGLCREFELGLPAAAGLPYIVTVNGIPAEARRESGQQLDTLFVTCPPAAGRIQITVHPEGDRV</sequence>
<dbReference type="InterPro" id="IPR012341">
    <property type="entry name" value="6hp_glycosidase-like_sf"/>
</dbReference>
<accession>A0A2U1ASG6</accession>
<dbReference type="InterPro" id="IPR054491">
    <property type="entry name" value="MGH1-like_GH"/>
</dbReference>